<evidence type="ECO:0000313" key="1">
    <source>
        <dbReference type="EMBL" id="AKB14818.1"/>
    </source>
</evidence>
<gene>
    <name evidence="1" type="ORF">MSTHC_0500</name>
</gene>
<dbReference type="AlphaFoldDB" id="A0A0E3KQT9"/>
<evidence type="ECO:0000313" key="2">
    <source>
        <dbReference type="Proteomes" id="UP000056925"/>
    </source>
</evidence>
<dbReference type="PATRIC" id="fig|1434121.4.peg.625"/>
<dbReference type="KEGG" id="mthe:MSTHC_0500"/>
<proteinExistence type="predicted"/>
<sequence>MGHGTSFVNENELDEVRTIEDGFRKAYSGDQRGTIEAINRLRDFVFQLIHLDANAENELDLKALIISIGDIARVAAEKEMQQACAVSCYVLGDIVFEAASQKRETIAIKALSIIGSLAQEIAEKGLDTAAKSAAESLGNCGKNSSRMKMETLVSLSEVYLMQVALKSIEKGLPYAGIAAIDFLGEIGVASAEQEIESNALEAAVILEDLGNAVIRRENSESHAKAIIEALENLGKAVSQRGMRNVIIQIAWSLETIRVLTLERGMKGACFAAKAALESVNTAGLLDEVQNLEKIREIKELHSIILRKR</sequence>
<dbReference type="Proteomes" id="UP000056925">
    <property type="component" value="Chromosome"/>
</dbReference>
<protein>
    <submittedName>
        <fullName evidence="1">Uncharacterized protein</fullName>
    </submittedName>
</protein>
<dbReference type="GeneID" id="41601769"/>
<dbReference type="RefSeq" id="WP_231588133.1">
    <property type="nucleotide sequence ID" value="NZ_CP009502.1"/>
</dbReference>
<dbReference type="HOGENOM" id="CLU_059310_0_0_2"/>
<organism evidence="1 2">
    <name type="scientific">Methanosarcina thermophila CHTI-55</name>
    <dbReference type="NCBI Taxonomy" id="1434121"/>
    <lineage>
        <taxon>Archaea</taxon>
        <taxon>Methanobacteriati</taxon>
        <taxon>Methanobacteriota</taxon>
        <taxon>Stenosarchaea group</taxon>
        <taxon>Methanomicrobia</taxon>
        <taxon>Methanosarcinales</taxon>
        <taxon>Methanosarcinaceae</taxon>
        <taxon>Methanosarcina</taxon>
    </lineage>
</organism>
<reference evidence="1 2" key="1">
    <citation type="submission" date="2014-07" db="EMBL/GenBank/DDBJ databases">
        <title>Methanogenic archaea and the global carbon cycle.</title>
        <authorList>
            <person name="Henriksen J.R."/>
            <person name="Luke J."/>
            <person name="Reinhart S."/>
            <person name="Benedict M.N."/>
            <person name="Youngblut N.D."/>
            <person name="Metcalf M.E."/>
            <person name="Whitaker R.J."/>
            <person name="Metcalf W.W."/>
        </authorList>
    </citation>
    <scope>NUCLEOTIDE SEQUENCE [LARGE SCALE GENOMIC DNA]</scope>
    <source>
        <strain evidence="1 2">CHTI-55</strain>
    </source>
</reference>
<accession>A0A0E3KQT9</accession>
<dbReference type="EMBL" id="CP009502">
    <property type="protein sequence ID" value="AKB14818.1"/>
    <property type="molecule type" value="Genomic_DNA"/>
</dbReference>
<name>A0A0E3KQT9_METTE</name>